<feature type="transmembrane region" description="Helical" evidence="7">
    <location>
        <begin position="175"/>
        <end position="194"/>
    </location>
</feature>
<feature type="transmembrane region" description="Helical" evidence="7">
    <location>
        <begin position="248"/>
        <end position="269"/>
    </location>
</feature>
<evidence type="ECO:0000256" key="5">
    <source>
        <dbReference type="ARBA" id="ARBA00022989"/>
    </source>
</evidence>
<dbReference type="Pfam" id="PF00860">
    <property type="entry name" value="Xan_ur_permease"/>
    <property type="match status" value="1"/>
</dbReference>
<evidence type="ECO:0000256" key="3">
    <source>
        <dbReference type="ARBA" id="ARBA00022448"/>
    </source>
</evidence>
<evidence type="ECO:0000256" key="2">
    <source>
        <dbReference type="ARBA" id="ARBA00008821"/>
    </source>
</evidence>
<feature type="transmembrane region" description="Helical" evidence="7">
    <location>
        <begin position="58"/>
        <end position="76"/>
    </location>
</feature>
<protein>
    <submittedName>
        <fullName evidence="8">Solute carrier family 23 protein</fullName>
    </submittedName>
</protein>
<feature type="transmembrane region" description="Helical" evidence="7">
    <location>
        <begin position="206"/>
        <end position="228"/>
    </location>
</feature>
<accession>A0ABT5YP22</accession>
<evidence type="ECO:0000256" key="6">
    <source>
        <dbReference type="ARBA" id="ARBA00023136"/>
    </source>
</evidence>
<evidence type="ECO:0000256" key="1">
    <source>
        <dbReference type="ARBA" id="ARBA00004141"/>
    </source>
</evidence>
<proteinExistence type="inferred from homology"/>
<keyword evidence="6 7" id="KW-0472">Membrane</keyword>
<keyword evidence="9" id="KW-1185">Reference proteome</keyword>
<sequence length="585" mass="62053">MSQVDRSAKSAGLQYAADENPPLLLTGMLGFQVVTLILVGIVLTPLIVLRAVGLEGEYGSWVVFAALLISGLTTMLQARRIGPVGAGYPLFMGTSGAFIAIGIAALTAGGMPLMGTLIIAAALVQFVFASKLGQLRRILTPTVGGTVMMLIAVTVFPVIFDLLAQRPETTLGPSGAPLVATITFLITLSLLLFARGGLKLWGPLGGVLTGCLVAWSIDLLDVSAVATAPWFGLPSVAWPGLDLSFGPAFWGLLPAFIIVTLVGAVETYGDAIAIQRLSHREQRPLDFKVIQGAVYADGVGNLLSGVAGTLPNTTYSDSVAVVEMTGVAARRVAVFGGLMLVLLAFSPKLSALLQSVPSPVLGAFAFVILSLLFGNGLRMVTEGGLSYRNGFVVCLAFWLGMGFQHQWLFSDLLPPWSRVLLDNGITAGSIAAILLMLALNIGSPRRHRRSLAGSHAALGDLHDWLQEEAVAIGWDKPAVMRLQLAAEEALLFLLERRSTGGRRRELRLSAAVQRDGDLLAVEFFMGAQTQENILEQLSGLEAQPDPSDGEDAGLRILRGLVQSLDHQQYNEGEYLSFSVDSTPLA</sequence>
<feature type="transmembrane region" description="Helical" evidence="7">
    <location>
        <begin position="359"/>
        <end position="377"/>
    </location>
</feature>
<gene>
    <name evidence="8" type="ORF">P2G67_08325</name>
</gene>
<comment type="subcellular location">
    <subcellularLocation>
        <location evidence="1">Membrane</location>
        <topology evidence="1">Multi-pass membrane protein</topology>
    </subcellularLocation>
</comment>
<feature type="transmembrane region" description="Helical" evidence="7">
    <location>
        <begin position="142"/>
        <end position="163"/>
    </location>
</feature>
<evidence type="ECO:0000256" key="7">
    <source>
        <dbReference type="SAM" id="Phobius"/>
    </source>
</evidence>
<organism evidence="8 9">
    <name type="scientific">Aquibaculum arenosum</name>
    <dbReference type="NCBI Taxonomy" id="3032591"/>
    <lineage>
        <taxon>Bacteria</taxon>
        <taxon>Pseudomonadati</taxon>
        <taxon>Pseudomonadota</taxon>
        <taxon>Alphaproteobacteria</taxon>
        <taxon>Rhodospirillales</taxon>
        <taxon>Rhodovibrionaceae</taxon>
        <taxon>Aquibaculum</taxon>
    </lineage>
</organism>
<dbReference type="InterPro" id="IPR006043">
    <property type="entry name" value="NCS2"/>
</dbReference>
<dbReference type="PANTHER" id="PTHR42810">
    <property type="entry name" value="PURINE PERMEASE C1399.01C-RELATED"/>
    <property type="match status" value="1"/>
</dbReference>
<feature type="transmembrane region" description="Helical" evidence="7">
    <location>
        <begin position="389"/>
        <end position="408"/>
    </location>
</feature>
<evidence type="ECO:0000313" key="8">
    <source>
        <dbReference type="EMBL" id="MDF2095979.1"/>
    </source>
</evidence>
<name>A0ABT5YP22_9PROT</name>
<dbReference type="Proteomes" id="UP001215503">
    <property type="component" value="Unassembled WGS sequence"/>
</dbReference>
<comment type="similarity">
    <text evidence="2">Belongs to the nucleobase:cation symporter-2 (NCS2) (TC 2.A.40) family.</text>
</comment>
<feature type="transmembrane region" description="Helical" evidence="7">
    <location>
        <begin position="113"/>
        <end position="130"/>
    </location>
</feature>
<dbReference type="EMBL" id="JARHUD010000004">
    <property type="protein sequence ID" value="MDF2095979.1"/>
    <property type="molecule type" value="Genomic_DNA"/>
</dbReference>
<feature type="transmembrane region" description="Helical" evidence="7">
    <location>
        <begin position="332"/>
        <end position="353"/>
    </location>
</feature>
<keyword evidence="5 7" id="KW-1133">Transmembrane helix</keyword>
<evidence type="ECO:0000313" key="9">
    <source>
        <dbReference type="Proteomes" id="UP001215503"/>
    </source>
</evidence>
<feature type="transmembrane region" description="Helical" evidence="7">
    <location>
        <begin position="29"/>
        <end position="52"/>
    </location>
</feature>
<feature type="transmembrane region" description="Helical" evidence="7">
    <location>
        <begin position="88"/>
        <end position="107"/>
    </location>
</feature>
<dbReference type="RefSeq" id="WP_275821942.1">
    <property type="nucleotide sequence ID" value="NZ_JARHUD010000004.1"/>
</dbReference>
<reference evidence="8 9" key="1">
    <citation type="submission" date="2023-03" db="EMBL/GenBank/DDBJ databases">
        <title>Fodinicurvata sp. CAU 1616 isolated from sea sendiment.</title>
        <authorList>
            <person name="Kim W."/>
        </authorList>
    </citation>
    <scope>NUCLEOTIDE SEQUENCE [LARGE SCALE GENOMIC DNA]</scope>
    <source>
        <strain evidence="8 9">CAU 1616</strain>
    </source>
</reference>
<keyword evidence="4 7" id="KW-0812">Transmembrane</keyword>
<keyword evidence="3" id="KW-0813">Transport</keyword>
<dbReference type="PANTHER" id="PTHR42810:SF2">
    <property type="entry name" value="PURINE PERMEASE C1399.01C-RELATED"/>
    <property type="match status" value="1"/>
</dbReference>
<evidence type="ECO:0000256" key="4">
    <source>
        <dbReference type="ARBA" id="ARBA00022692"/>
    </source>
</evidence>
<feature type="transmembrane region" description="Helical" evidence="7">
    <location>
        <begin position="420"/>
        <end position="441"/>
    </location>
</feature>
<comment type="caution">
    <text evidence="8">The sequence shown here is derived from an EMBL/GenBank/DDBJ whole genome shotgun (WGS) entry which is preliminary data.</text>
</comment>